<evidence type="ECO:0000313" key="11">
    <source>
        <dbReference type="Proteomes" id="UP000611640"/>
    </source>
</evidence>
<feature type="region of interest" description="Disordered" evidence="8">
    <location>
        <begin position="1"/>
        <end position="29"/>
    </location>
</feature>
<dbReference type="CDD" id="cd06261">
    <property type="entry name" value="TM_PBP2"/>
    <property type="match status" value="1"/>
</dbReference>
<proteinExistence type="inferred from homology"/>
<comment type="subcellular location">
    <subcellularLocation>
        <location evidence="1 7">Cell membrane</location>
        <topology evidence="1 7">Multi-pass membrane protein</topology>
    </subcellularLocation>
</comment>
<keyword evidence="6 7" id="KW-0472">Membrane</keyword>
<comment type="similarity">
    <text evidence="7">Belongs to the binding-protein-dependent transport system permease family.</text>
</comment>
<dbReference type="InterPro" id="IPR051393">
    <property type="entry name" value="ABC_transporter_permease"/>
</dbReference>
<dbReference type="AlphaFoldDB" id="A0A7R7DMN0"/>
<dbReference type="PANTHER" id="PTHR30193">
    <property type="entry name" value="ABC TRANSPORTER PERMEASE PROTEIN"/>
    <property type="match status" value="1"/>
</dbReference>
<keyword evidence="4 7" id="KW-0812">Transmembrane</keyword>
<evidence type="ECO:0000256" key="6">
    <source>
        <dbReference type="ARBA" id="ARBA00023136"/>
    </source>
</evidence>
<dbReference type="PROSITE" id="PS50928">
    <property type="entry name" value="ABC_TM1"/>
    <property type="match status" value="1"/>
</dbReference>
<dbReference type="KEGG" id="atl:Athai_18640"/>
<evidence type="ECO:0000256" key="8">
    <source>
        <dbReference type="SAM" id="MobiDB-lite"/>
    </source>
</evidence>
<organism evidence="10 11">
    <name type="scientific">Actinocatenispora thailandica</name>
    <dbReference type="NCBI Taxonomy" id="227318"/>
    <lineage>
        <taxon>Bacteria</taxon>
        <taxon>Bacillati</taxon>
        <taxon>Actinomycetota</taxon>
        <taxon>Actinomycetes</taxon>
        <taxon>Micromonosporales</taxon>
        <taxon>Micromonosporaceae</taxon>
        <taxon>Actinocatenispora</taxon>
    </lineage>
</organism>
<feature type="transmembrane region" description="Helical" evidence="7">
    <location>
        <begin position="284"/>
        <end position="306"/>
    </location>
</feature>
<feature type="transmembrane region" description="Helical" evidence="7">
    <location>
        <begin position="93"/>
        <end position="114"/>
    </location>
</feature>
<dbReference type="InterPro" id="IPR035906">
    <property type="entry name" value="MetI-like_sf"/>
</dbReference>
<feature type="transmembrane region" description="Helical" evidence="7">
    <location>
        <begin position="126"/>
        <end position="147"/>
    </location>
</feature>
<feature type="domain" description="ABC transmembrane type-1" evidence="9">
    <location>
        <begin position="93"/>
        <end position="305"/>
    </location>
</feature>
<accession>A0A7R7DMN0</accession>
<dbReference type="GO" id="GO:0005886">
    <property type="term" value="C:plasma membrane"/>
    <property type="evidence" value="ECO:0007669"/>
    <property type="project" value="UniProtKB-SubCell"/>
</dbReference>
<evidence type="ECO:0000256" key="4">
    <source>
        <dbReference type="ARBA" id="ARBA00022692"/>
    </source>
</evidence>
<keyword evidence="2 7" id="KW-0813">Transport</keyword>
<dbReference type="Gene3D" id="1.10.3720.10">
    <property type="entry name" value="MetI-like"/>
    <property type="match status" value="1"/>
</dbReference>
<dbReference type="SUPFAM" id="SSF161098">
    <property type="entry name" value="MetI-like"/>
    <property type="match status" value="1"/>
</dbReference>
<feature type="transmembrane region" description="Helical" evidence="7">
    <location>
        <begin position="179"/>
        <end position="199"/>
    </location>
</feature>
<evidence type="ECO:0000259" key="9">
    <source>
        <dbReference type="PROSITE" id="PS50928"/>
    </source>
</evidence>
<dbReference type="Proteomes" id="UP000611640">
    <property type="component" value="Chromosome"/>
</dbReference>
<evidence type="ECO:0000256" key="5">
    <source>
        <dbReference type="ARBA" id="ARBA00022989"/>
    </source>
</evidence>
<keyword evidence="5 7" id="KW-1133">Transmembrane helix</keyword>
<gene>
    <name evidence="10" type="ORF">Athai_18640</name>
</gene>
<evidence type="ECO:0000256" key="3">
    <source>
        <dbReference type="ARBA" id="ARBA00022475"/>
    </source>
</evidence>
<feature type="transmembrane region" description="Helical" evidence="7">
    <location>
        <begin position="37"/>
        <end position="63"/>
    </location>
</feature>
<keyword evidence="3" id="KW-1003">Cell membrane</keyword>
<dbReference type="EMBL" id="AP023355">
    <property type="protein sequence ID" value="BCJ34361.1"/>
    <property type="molecule type" value="Genomic_DNA"/>
</dbReference>
<sequence>MNTATASLPRGRDGSRRRGRPPGGGTGSAAYRQRPGLGWLVPAGVLFVVFALLPIVVVAYLSLTEWNGLGAPHWAGLANWRSLLHDTEVPHGIRITVLLTAVSWLVQTPLALLLGVWSAGPQRHRAVLSAVFFLPLLLSLAAIALSWQALLDPNFGVPAALANALHVPAPNLLGDPHRALYVVVAVLAWQWVPFHTLIYQGAARQIPTQLYEAAALDGATRVRRFVSVTLPQLRHTIVASSVLMIVGSLTYFETILLLTGGGPGDATEVLPLHMYRTGFVGFDMGYASALALLLVVVGAALSVLIVRASGFARMDSDREGL</sequence>
<evidence type="ECO:0000313" key="10">
    <source>
        <dbReference type="EMBL" id="BCJ34361.1"/>
    </source>
</evidence>
<evidence type="ECO:0000256" key="2">
    <source>
        <dbReference type="ARBA" id="ARBA00022448"/>
    </source>
</evidence>
<dbReference type="GO" id="GO:0055085">
    <property type="term" value="P:transmembrane transport"/>
    <property type="evidence" value="ECO:0007669"/>
    <property type="project" value="InterPro"/>
</dbReference>
<evidence type="ECO:0000256" key="7">
    <source>
        <dbReference type="RuleBase" id="RU363032"/>
    </source>
</evidence>
<dbReference type="InterPro" id="IPR000515">
    <property type="entry name" value="MetI-like"/>
</dbReference>
<dbReference type="Pfam" id="PF00528">
    <property type="entry name" value="BPD_transp_1"/>
    <property type="match status" value="1"/>
</dbReference>
<reference evidence="10 11" key="1">
    <citation type="submission" date="2020-08" db="EMBL/GenBank/DDBJ databases">
        <title>Whole genome shotgun sequence of Actinocatenispora thailandica NBRC 105041.</title>
        <authorList>
            <person name="Komaki H."/>
            <person name="Tamura T."/>
        </authorList>
    </citation>
    <scope>NUCLEOTIDE SEQUENCE [LARGE SCALE GENOMIC DNA]</scope>
    <source>
        <strain evidence="10 11">NBRC 105041</strain>
    </source>
</reference>
<dbReference type="PANTHER" id="PTHR30193:SF37">
    <property type="entry name" value="INNER MEMBRANE ABC TRANSPORTER PERMEASE PROTEIN YCJO"/>
    <property type="match status" value="1"/>
</dbReference>
<protein>
    <submittedName>
        <fullName evidence="10">ABC transporter</fullName>
    </submittedName>
</protein>
<evidence type="ECO:0000256" key="1">
    <source>
        <dbReference type="ARBA" id="ARBA00004651"/>
    </source>
</evidence>
<keyword evidence="11" id="KW-1185">Reference proteome</keyword>
<dbReference type="RefSeq" id="WP_203961102.1">
    <property type="nucleotide sequence ID" value="NZ_AP023355.1"/>
</dbReference>
<name>A0A7R7DMN0_9ACTN</name>